<dbReference type="InterPro" id="IPR002413">
    <property type="entry name" value="V5_allergen-like"/>
</dbReference>
<dbReference type="InterPro" id="IPR001283">
    <property type="entry name" value="CRISP-related"/>
</dbReference>
<reference evidence="2 3" key="2">
    <citation type="submission" date="2018-11" db="EMBL/GenBank/DDBJ databases">
        <authorList>
            <consortium name="Pathogen Informatics"/>
        </authorList>
    </citation>
    <scope>NUCLEOTIDE SEQUENCE [LARGE SCALE GENOMIC DNA]</scope>
</reference>
<gene>
    <name evidence="2" type="ORF">ASIM_LOCUS14262</name>
</gene>
<keyword evidence="3" id="KW-1185">Reference proteome</keyword>
<dbReference type="Pfam" id="PF00188">
    <property type="entry name" value="CAP"/>
    <property type="match status" value="1"/>
</dbReference>
<feature type="domain" description="SCP" evidence="1">
    <location>
        <begin position="23"/>
        <end position="191"/>
    </location>
</feature>
<dbReference type="OrthoDB" id="5874910at2759"/>
<dbReference type="PROSITE" id="PS01009">
    <property type="entry name" value="CRISP_1"/>
    <property type="match status" value="1"/>
</dbReference>
<dbReference type="PRINTS" id="PR00838">
    <property type="entry name" value="V5ALLERGEN"/>
</dbReference>
<dbReference type="InterPro" id="IPR014044">
    <property type="entry name" value="CAP_dom"/>
</dbReference>
<evidence type="ECO:0000313" key="2">
    <source>
        <dbReference type="EMBL" id="VDK51876.1"/>
    </source>
</evidence>
<dbReference type="InterPro" id="IPR018244">
    <property type="entry name" value="Allrgn_V5/Tpx1_CS"/>
</dbReference>
<dbReference type="WBParaSite" id="ASIM_0001485201-mRNA-1">
    <property type="protein sequence ID" value="ASIM_0001485201-mRNA-1"/>
    <property type="gene ID" value="ASIM_0001485201"/>
</dbReference>
<dbReference type="EMBL" id="UYRR01031676">
    <property type="protein sequence ID" value="VDK51876.1"/>
    <property type="molecule type" value="Genomic_DNA"/>
</dbReference>
<dbReference type="SMR" id="A0A0M3K1U4"/>
<name>A0A0M3K1U4_ANISI</name>
<dbReference type="SMART" id="SM00198">
    <property type="entry name" value="SCP"/>
    <property type="match status" value="1"/>
</dbReference>
<protein>
    <submittedName>
        <fullName evidence="4">SCP domain-containing protein</fullName>
    </submittedName>
</protein>
<dbReference type="InterPro" id="IPR035940">
    <property type="entry name" value="CAP_sf"/>
</dbReference>
<reference evidence="4" key="1">
    <citation type="submission" date="2016-04" db="UniProtKB">
        <authorList>
            <consortium name="WormBaseParasite"/>
        </authorList>
    </citation>
    <scope>IDENTIFICATION</scope>
</reference>
<dbReference type="SUPFAM" id="SSF55797">
    <property type="entry name" value="PR-1-like"/>
    <property type="match status" value="1"/>
</dbReference>
<evidence type="ECO:0000313" key="3">
    <source>
        <dbReference type="Proteomes" id="UP000267096"/>
    </source>
</evidence>
<evidence type="ECO:0000259" key="1">
    <source>
        <dbReference type="SMART" id="SM00198"/>
    </source>
</evidence>
<dbReference type="GO" id="GO:0005576">
    <property type="term" value="C:extracellular region"/>
    <property type="evidence" value="ECO:0007669"/>
    <property type="project" value="InterPro"/>
</dbReference>
<dbReference type="PRINTS" id="PR00837">
    <property type="entry name" value="V5TPXLIKE"/>
</dbReference>
<dbReference type="PANTHER" id="PTHR10334">
    <property type="entry name" value="CYSTEINE-RICH SECRETORY PROTEIN-RELATED"/>
    <property type="match status" value="1"/>
</dbReference>
<dbReference type="Gene3D" id="3.40.33.10">
    <property type="entry name" value="CAP"/>
    <property type="match status" value="1"/>
</dbReference>
<dbReference type="Proteomes" id="UP000267096">
    <property type="component" value="Unassembled WGS sequence"/>
</dbReference>
<accession>A0A0M3K1U4</accession>
<dbReference type="AlphaFoldDB" id="A0A0M3K1U4"/>
<organism evidence="4">
    <name type="scientific">Anisakis simplex</name>
    <name type="common">Herring worm</name>
    <dbReference type="NCBI Taxonomy" id="6269"/>
    <lineage>
        <taxon>Eukaryota</taxon>
        <taxon>Metazoa</taxon>
        <taxon>Ecdysozoa</taxon>
        <taxon>Nematoda</taxon>
        <taxon>Chromadorea</taxon>
        <taxon>Rhabditida</taxon>
        <taxon>Spirurina</taxon>
        <taxon>Ascaridomorpha</taxon>
        <taxon>Ascaridoidea</taxon>
        <taxon>Anisakidae</taxon>
        <taxon>Anisakis</taxon>
        <taxon>Anisakis simplex complex</taxon>
    </lineage>
</organism>
<sequence length="225" mass="24875">MHLKLLTSVTAQWDCPNSLLTPAAKQAIVAKHNELRETIVHGKALRKGDVPIPKAANMYAMKWDCDLEKQSQEWVNRCVFQHSPESFRHAGENIFASSTTGSLGDLGKYGVTASEAWWSELKRVTDDMIKIENNEVPFGGPIFGVAGHWTQMAWGETTKVGCGIQNCTRGTSGWKQVNVVCEYRNQGNFWSAPIYKIGDGCHQDSDCTSFQGSKCDTSTNLCLSP</sequence>
<dbReference type="CDD" id="cd05380">
    <property type="entry name" value="CAP_euk"/>
    <property type="match status" value="1"/>
</dbReference>
<proteinExistence type="predicted"/>
<evidence type="ECO:0000313" key="4">
    <source>
        <dbReference type="WBParaSite" id="ASIM_0001485201-mRNA-1"/>
    </source>
</evidence>